<dbReference type="GO" id="GO:0001402">
    <property type="term" value="P:signal transduction involved in filamentous growth"/>
    <property type="evidence" value="ECO:0007669"/>
    <property type="project" value="TreeGrafter"/>
</dbReference>
<keyword evidence="3" id="KW-0732">Signal</keyword>
<feature type="transmembrane region" description="Helical" evidence="2">
    <location>
        <begin position="298"/>
        <end position="320"/>
    </location>
</feature>
<keyword evidence="2" id="KW-1133">Transmembrane helix</keyword>
<dbReference type="GO" id="GO:0030010">
    <property type="term" value="P:establishment of cell polarity"/>
    <property type="evidence" value="ECO:0007669"/>
    <property type="project" value="TreeGrafter"/>
</dbReference>
<evidence type="ECO:0000256" key="1">
    <source>
        <dbReference type="SAM" id="MobiDB-lite"/>
    </source>
</evidence>
<feature type="chain" id="PRO_5025447931" description="Mid2 domain-containing protein" evidence="3">
    <location>
        <begin position="22"/>
        <end position="486"/>
    </location>
</feature>
<dbReference type="GO" id="GO:0031505">
    <property type="term" value="P:fungal-type cell wall organization"/>
    <property type="evidence" value="ECO:0007669"/>
    <property type="project" value="TreeGrafter"/>
</dbReference>
<feature type="signal peptide" evidence="3">
    <location>
        <begin position="1"/>
        <end position="21"/>
    </location>
</feature>
<dbReference type="OrthoDB" id="3366093at2759"/>
<dbReference type="AlphaFoldDB" id="A0A6A4HX28"/>
<dbReference type="GO" id="GO:0007232">
    <property type="term" value="P:osmosensory signaling pathway via Sho1 osmosensor"/>
    <property type="evidence" value="ECO:0007669"/>
    <property type="project" value="InterPro"/>
</dbReference>
<proteinExistence type="predicted"/>
<dbReference type="GO" id="GO:0005034">
    <property type="term" value="F:osmosensor activity"/>
    <property type="evidence" value="ECO:0007669"/>
    <property type="project" value="InterPro"/>
</dbReference>
<evidence type="ECO:0008006" key="6">
    <source>
        <dbReference type="Google" id="ProtNLM"/>
    </source>
</evidence>
<dbReference type="GO" id="GO:0009986">
    <property type="term" value="C:cell surface"/>
    <property type="evidence" value="ECO:0007669"/>
    <property type="project" value="TreeGrafter"/>
</dbReference>
<dbReference type="PANTHER" id="PTHR35778:SF1">
    <property type="entry name" value="SIGNALING MUCIN HKR1-RELATED"/>
    <property type="match status" value="1"/>
</dbReference>
<dbReference type="InterPro" id="IPR039295">
    <property type="entry name" value="MSB2"/>
</dbReference>
<dbReference type="GO" id="GO:0005576">
    <property type="term" value="C:extracellular region"/>
    <property type="evidence" value="ECO:0007669"/>
    <property type="project" value="TreeGrafter"/>
</dbReference>
<organism evidence="4 5">
    <name type="scientific">Gymnopus androsaceus JB14</name>
    <dbReference type="NCBI Taxonomy" id="1447944"/>
    <lineage>
        <taxon>Eukaryota</taxon>
        <taxon>Fungi</taxon>
        <taxon>Dikarya</taxon>
        <taxon>Basidiomycota</taxon>
        <taxon>Agaricomycotina</taxon>
        <taxon>Agaricomycetes</taxon>
        <taxon>Agaricomycetidae</taxon>
        <taxon>Agaricales</taxon>
        <taxon>Marasmiineae</taxon>
        <taxon>Omphalotaceae</taxon>
        <taxon>Gymnopus</taxon>
    </lineage>
</organism>
<dbReference type="PANTHER" id="PTHR35778">
    <property type="entry name" value="SIGNALING MUCIN HKR1-RELATED"/>
    <property type="match status" value="1"/>
</dbReference>
<feature type="region of interest" description="Disordered" evidence="1">
    <location>
        <begin position="462"/>
        <end position="486"/>
    </location>
</feature>
<dbReference type="Proteomes" id="UP000799118">
    <property type="component" value="Unassembled WGS sequence"/>
</dbReference>
<keyword evidence="2" id="KW-0472">Membrane</keyword>
<protein>
    <recommendedName>
        <fullName evidence="6">Mid2 domain-containing protein</fullName>
    </recommendedName>
</protein>
<dbReference type="GO" id="GO:0030427">
    <property type="term" value="C:site of polarized growth"/>
    <property type="evidence" value="ECO:0007669"/>
    <property type="project" value="TreeGrafter"/>
</dbReference>
<evidence type="ECO:0000256" key="3">
    <source>
        <dbReference type="SAM" id="SignalP"/>
    </source>
</evidence>
<sequence>MGARLLLTLLFLTAFFTHNLAVELVSSSGELVLTETLTIVTTLTTFTSNTTPTHSVTSFPSGTETSTNSTVTVFSTSLATAVTTIFIQSQFSFLLPEFTTLDFNASAPTSSAPSQTLTSPSQATTTAALPSDLPSEILPGQNQLSSSTDPTGYTLISLLYSLQLGWQFVVGNSVATDQIFAWMPVILQTALSLNSNQVLTWGLQVHIPTDYTGAADAALLETMYLVYIPSNTISNLQDQIRDNQSAFYTSVTVPIAQQLVSLVNSGEDIVVSSSPISSSLPITSTASPSQKHSEPVKAIIGGVIGGVAALCVLVFSSWLVHRHWRGRKQLQDQRMPKVYDMKMAHESSDLENNIMEIMQLSHPHGLDVGTITPYDLKPNRPSSTILEMIDSTQQQRNALSSSHETVLTARQIHIAQETQVARDNLRMLEQTRNESESEDRIVLIQQRMAEMMSRILQMEAERSSDWARGLTDEPPPSYSSENGRVY</sequence>
<keyword evidence="5" id="KW-1185">Reference proteome</keyword>
<dbReference type="GO" id="GO:0006972">
    <property type="term" value="P:hyperosmotic response"/>
    <property type="evidence" value="ECO:0007669"/>
    <property type="project" value="TreeGrafter"/>
</dbReference>
<evidence type="ECO:0000313" key="4">
    <source>
        <dbReference type="EMBL" id="KAE9402776.1"/>
    </source>
</evidence>
<accession>A0A6A4HX28</accession>
<name>A0A6A4HX28_9AGAR</name>
<evidence type="ECO:0000256" key="2">
    <source>
        <dbReference type="SAM" id="Phobius"/>
    </source>
</evidence>
<evidence type="ECO:0000313" key="5">
    <source>
        <dbReference type="Proteomes" id="UP000799118"/>
    </source>
</evidence>
<reference evidence="4" key="1">
    <citation type="journal article" date="2019" name="Environ. Microbiol.">
        <title>Fungal ecological strategies reflected in gene transcription - a case study of two litter decomposers.</title>
        <authorList>
            <person name="Barbi F."/>
            <person name="Kohler A."/>
            <person name="Barry K."/>
            <person name="Baskaran P."/>
            <person name="Daum C."/>
            <person name="Fauchery L."/>
            <person name="Ihrmark K."/>
            <person name="Kuo A."/>
            <person name="LaButti K."/>
            <person name="Lipzen A."/>
            <person name="Morin E."/>
            <person name="Grigoriev I.V."/>
            <person name="Henrissat B."/>
            <person name="Lindahl B."/>
            <person name="Martin F."/>
        </authorList>
    </citation>
    <scope>NUCLEOTIDE SEQUENCE</scope>
    <source>
        <strain evidence="4">JB14</strain>
    </source>
</reference>
<dbReference type="GO" id="GO:0005886">
    <property type="term" value="C:plasma membrane"/>
    <property type="evidence" value="ECO:0007669"/>
    <property type="project" value="InterPro"/>
</dbReference>
<keyword evidence="2" id="KW-0812">Transmembrane</keyword>
<dbReference type="EMBL" id="ML769431">
    <property type="protein sequence ID" value="KAE9402776.1"/>
    <property type="molecule type" value="Genomic_DNA"/>
</dbReference>
<gene>
    <name evidence="4" type="ORF">BT96DRAFT_917901</name>
</gene>